<evidence type="ECO:0008006" key="4">
    <source>
        <dbReference type="Google" id="ProtNLM"/>
    </source>
</evidence>
<evidence type="ECO:0000313" key="3">
    <source>
        <dbReference type="Proteomes" id="UP000236737"/>
    </source>
</evidence>
<sequence length="104" mass="11328">MKQFYKIASCLLIVIALAVSCSPLINANTTDFTTGKVQEILFGKDGYTAKLAATNNSIYLVTISRANLLDPTQYKEISTGETIQVKGDVFKVAGVNHMTVRVLK</sequence>
<organism evidence="2 3">
    <name type="scientific">Flavobacterium urumqiense</name>
    <dbReference type="NCBI Taxonomy" id="935224"/>
    <lineage>
        <taxon>Bacteria</taxon>
        <taxon>Pseudomonadati</taxon>
        <taxon>Bacteroidota</taxon>
        <taxon>Flavobacteriia</taxon>
        <taxon>Flavobacteriales</taxon>
        <taxon>Flavobacteriaceae</taxon>
        <taxon>Flavobacterium</taxon>
    </lineage>
</organism>
<keyword evidence="3" id="KW-1185">Reference proteome</keyword>
<dbReference type="RefSeq" id="WP_104000688.1">
    <property type="nucleotide sequence ID" value="NZ_FNVP01000013.1"/>
</dbReference>
<feature type="chain" id="PRO_5009292290" description="DUF5666 domain-containing protein" evidence="1">
    <location>
        <begin position="28"/>
        <end position="104"/>
    </location>
</feature>
<proteinExistence type="predicted"/>
<dbReference type="OrthoDB" id="1260929at2"/>
<feature type="signal peptide" evidence="1">
    <location>
        <begin position="1"/>
        <end position="27"/>
    </location>
</feature>
<dbReference type="PROSITE" id="PS51257">
    <property type="entry name" value="PROKAR_LIPOPROTEIN"/>
    <property type="match status" value="1"/>
</dbReference>
<evidence type="ECO:0000313" key="2">
    <source>
        <dbReference type="EMBL" id="SEG42867.1"/>
    </source>
</evidence>
<name>A0A1H6A4G3_9FLAO</name>
<dbReference type="Proteomes" id="UP000236737">
    <property type="component" value="Unassembled WGS sequence"/>
</dbReference>
<protein>
    <recommendedName>
        <fullName evidence="4">DUF5666 domain-containing protein</fullName>
    </recommendedName>
</protein>
<reference evidence="3" key="1">
    <citation type="submission" date="2016-10" db="EMBL/GenBank/DDBJ databases">
        <authorList>
            <person name="Varghese N."/>
            <person name="Submissions S."/>
        </authorList>
    </citation>
    <scope>NUCLEOTIDE SEQUENCE [LARGE SCALE GENOMIC DNA]</scope>
    <source>
        <strain evidence="3">CGMCC 1.9230</strain>
    </source>
</reference>
<dbReference type="AlphaFoldDB" id="A0A1H6A4G3"/>
<evidence type="ECO:0000256" key="1">
    <source>
        <dbReference type="SAM" id="SignalP"/>
    </source>
</evidence>
<keyword evidence="1" id="KW-0732">Signal</keyword>
<accession>A0A1H6A4G3</accession>
<gene>
    <name evidence="2" type="ORF">SAMN04488130_11333</name>
</gene>
<dbReference type="EMBL" id="FNVP01000013">
    <property type="protein sequence ID" value="SEG42867.1"/>
    <property type="molecule type" value="Genomic_DNA"/>
</dbReference>